<evidence type="ECO:0008006" key="4">
    <source>
        <dbReference type="Google" id="ProtNLM"/>
    </source>
</evidence>
<accession>A0A7M3SY68</accession>
<gene>
    <name evidence="2" type="ORF">FLP08_03095</name>
</gene>
<dbReference type="EMBL" id="VJVW01000001">
    <property type="protein sequence ID" value="MUP41549.1"/>
    <property type="molecule type" value="Genomic_DNA"/>
</dbReference>
<dbReference type="OrthoDB" id="1429961at2"/>
<dbReference type="Proteomes" id="UP000460416">
    <property type="component" value="Unassembled WGS sequence"/>
</dbReference>
<comment type="caution">
    <text evidence="2">The sequence shown here is derived from an EMBL/GenBank/DDBJ whole genome shotgun (WGS) entry which is preliminary data.</text>
</comment>
<organism evidence="2 3">
    <name type="scientific">Christiangramia aestuarii</name>
    <dbReference type="NCBI Taxonomy" id="1028746"/>
    <lineage>
        <taxon>Bacteria</taxon>
        <taxon>Pseudomonadati</taxon>
        <taxon>Bacteroidota</taxon>
        <taxon>Flavobacteriia</taxon>
        <taxon>Flavobacteriales</taxon>
        <taxon>Flavobacteriaceae</taxon>
        <taxon>Christiangramia</taxon>
    </lineage>
</organism>
<sequence>MKKPFILILLIAALVSCQDSKKEQSETPINNTEKIQPKDELGSSAQDQPIGENSDLKYSDEDTADDTSENRASVISGLYQNKSHTDDVNCDCYCVNIKTNGTSELCLKEDELYIMARFQRQANNINVFYSGKSPGTTNKDIPWDKFETGTPIAVLSPESDGSLKLDWKGFSIDGKIAVDYALYGKKTLEGTYKKK</sequence>
<proteinExistence type="predicted"/>
<evidence type="ECO:0000313" key="2">
    <source>
        <dbReference type="EMBL" id="MUP41549.1"/>
    </source>
</evidence>
<dbReference type="RefSeq" id="WP_156273933.1">
    <property type="nucleotide sequence ID" value="NZ_BAABGI010000002.1"/>
</dbReference>
<feature type="region of interest" description="Disordered" evidence="1">
    <location>
        <begin position="19"/>
        <end position="69"/>
    </location>
</feature>
<dbReference type="PROSITE" id="PS51257">
    <property type="entry name" value="PROKAR_LIPOPROTEIN"/>
    <property type="match status" value="1"/>
</dbReference>
<reference evidence="2 3" key="1">
    <citation type="submission" date="2019-07" db="EMBL/GenBank/DDBJ databases">
        <title>Gramella aestuarii sp. nov., isolated from a tidal flat, and emended description of Gramella echinicola.</title>
        <authorList>
            <person name="Liu L."/>
        </authorList>
    </citation>
    <scope>NUCLEOTIDE SEQUENCE [LARGE SCALE GENOMIC DNA]</scope>
    <source>
        <strain evidence="2 3">BS12</strain>
    </source>
</reference>
<name>A0A7M3SY68_9FLAO</name>
<protein>
    <recommendedName>
        <fullName evidence="4">Lipoprotein</fullName>
    </recommendedName>
</protein>
<evidence type="ECO:0000256" key="1">
    <source>
        <dbReference type="SAM" id="MobiDB-lite"/>
    </source>
</evidence>
<evidence type="ECO:0000313" key="3">
    <source>
        <dbReference type="Proteomes" id="UP000460416"/>
    </source>
</evidence>
<dbReference type="AlphaFoldDB" id="A0A7M3SY68"/>
<keyword evidence="3" id="KW-1185">Reference proteome</keyword>